<sequence length="528" mass="58827">MASLCCRCYSFIRSGKLPNPYFVNKRLISALIRNKKAHNNNYLTRLASTGGSTGNNNNNSNNNNNNNKDTYNGFYWRNTFITGQRAMTDYLLEIEDLEGLSQRTFRNADESGPQLVNCYLKSDVEKRALEVWGSWGLLEKALDIRRRQAKEEDRRREGLNALIALLKKVKKESTRKHVETEVYGDPQKRVELLQGSARVVFYAIASNTVVMIIKLLSYLYTGSASMLSEAIHSLVDVLNQCLLAFGITQSIRKPDLSHPYGFSRARYVYSLISGIGIFFLGCGVTVYHGINSIMYPPILSHLPAAFVVLAGSLLVEGATLIAAIRQVQISAAETKMSFKDFVLRGRDPTTVSVLLEDSVAVGGVLIAAACLWLTHSTGNALYDSIGSLSIGGLLGLAALFLIQRNTSALVGRSIPSNDLKRLTDLLEGDIIIRSIHDVKATDLGPDSVRFKAEVNFDGREVTRLHLQKLDLERILKDIQGYTTVTELERFLLEHGEQVVDKLGSEVDRIEMKLKKDNPEIRHVDLEIL</sequence>
<dbReference type="GO" id="GO:0005783">
    <property type="term" value="C:endoplasmic reticulum"/>
    <property type="evidence" value="ECO:0007669"/>
    <property type="project" value="UniProtKB-SubCell"/>
</dbReference>
<dbReference type="SUPFAM" id="SSF161111">
    <property type="entry name" value="Cation efflux protein transmembrane domain-like"/>
    <property type="match status" value="1"/>
</dbReference>
<organism evidence="25">
    <name type="scientific">Amphimedon queenslandica</name>
    <name type="common">Sponge</name>
    <dbReference type="NCBI Taxonomy" id="400682"/>
    <lineage>
        <taxon>Eukaryota</taxon>
        <taxon>Metazoa</taxon>
        <taxon>Porifera</taxon>
        <taxon>Demospongiae</taxon>
        <taxon>Heteroscleromorpha</taxon>
        <taxon>Haplosclerida</taxon>
        <taxon>Niphatidae</taxon>
        <taxon>Amphimedon</taxon>
    </lineage>
</organism>
<feature type="region of interest" description="Disordered" evidence="22">
    <location>
        <begin position="45"/>
        <end position="67"/>
    </location>
</feature>
<evidence type="ECO:0000256" key="16">
    <source>
        <dbReference type="ARBA" id="ARBA00023163"/>
    </source>
</evidence>
<feature type="domain" description="Cation efflux protein transmembrane" evidence="24">
    <location>
        <begin position="200"/>
        <end position="410"/>
    </location>
</feature>
<evidence type="ECO:0000256" key="19">
    <source>
        <dbReference type="ARBA" id="ARBA00034845"/>
    </source>
</evidence>
<dbReference type="NCBIfam" id="TIGR01297">
    <property type="entry name" value="CDF"/>
    <property type="match status" value="1"/>
</dbReference>
<dbReference type="Gene3D" id="1.20.1510.10">
    <property type="entry name" value="Cation efflux protein transmembrane domain"/>
    <property type="match status" value="1"/>
</dbReference>
<keyword evidence="10" id="KW-0864">Zinc transport</keyword>
<keyword evidence="7 23" id="KW-0812">Transmembrane</keyword>
<evidence type="ECO:0000256" key="2">
    <source>
        <dbReference type="ARBA" id="ARBA00004225"/>
    </source>
</evidence>
<keyword evidence="15 23" id="KW-0472">Membrane</keyword>
<protein>
    <recommendedName>
        <fullName evidence="19">Proton-coupled zinc antiporter SLC30A9, mitochondrial</fullName>
    </recommendedName>
    <alternativeName>
        <fullName evidence="18">Solute carrier family 30 member 9</fullName>
    </alternativeName>
    <alternativeName>
        <fullName evidence="20">Zinc transporter 9</fullName>
    </alternativeName>
</protein>
<feature type="transmembrane region" description="Helical" evidence="23">
    <location>
        <begin position="267"/>
        <end position="290"/>
    </location>
</feature>
<evidence type="ECO:0000256" key="3">
    <source>
        <dbReference type="ARBA" id="ARBA00004240"/>
    </source>
</evidence>
<dbReference type="KEGG" id="aqu:100639450"/>
<feature type="compositionally biased region" description="Low complexity" evidence="22">
    <location>
        <begin position="48"/>
        <end position="67"/>
    </location>
</feature>
<accession>A0A1X7UE81</accession>
<feature type="transmembrane region" description="Helical" evidence="23">
    <location>
        <begin position="226"/>
        <end position="247"/>
    </location>
</feature>
<dbReference type="GO" id="GO:0031966">
    <property type="term" value="C:mitochondrial membrane"/>
    <property type="evidence" value="ECO:0007669"/>
    <property type="project" value="UniProtKB-SubCell"/>
</dbReference>
<evidence type="ECO:0000313" key="25">
    <source>
        <dbReference type="EnsemblMetazoa" id="Aqu2.1.25778_001"/>
    </source>
</evidence>
<dbReference type="EnsemblMetazoa" id="XM_019999394.1">
    <property type="protein sequence ID" value="XP_019854953.1"/>
    <property type="gene ID" value="LOC100639450"/>
</dbReference>
<keyword evidence="26" id="KW-1185">Reference proteome</keyword>
<feature type="transmembrane region" description="Helical" evidence="23">
    <location>
        <begin position="380"/>
        <end position="402"/>
    </location>
</feature>
<dbReference type="InterPro" id="IPR027469">
    <property type="entry name" value="Cation_efflux_TMD_sf"/>
</dbReference>
<keyword evidence="9" id="KW-0862">Zinc</keyword>
<evidence type="ECO:0000313" key="26">
    <source>
        <dbReference type="Proteomes" id="UP000007879"/>
    </source>
</evidence>
<dbReference type="Pfam" id="PF01545">
    <property type="entry name" value="Cation_efflux"/>
    <property type="match status" value="1"/>
</dbReference>
<keyword evidence="12" id="KW-0805">Transcription regulation</keyword>
<dbReference type="PANTHER" id="PTHR13414">
    <property type="entry name" value="HUEL-CATION TRANSPORTER"/>
    <property type="match status" value="1"/>
</dbReference>
<keyword evidence="5" id="KW-0813">Transport</keyword>
<dbReference type="PANTHER" id="PTHR13414:SF9">
    <property type="entry name" value="PROTON-COUPLED ZINC ANTIPORTER SLC30A9, MITOCHONDRIAL"/>
    <property type="match status" value="1"/>
</dbReference>
<keyword evidence="14" id="KW-0496">Mitochondrion</keyword>
<keyword evidence="8" id="KW-0256">Endoplasmic reticulum</keyword>
<comment type="catalytic activity">
    <reaction evidence="21">
        <text>Zn(2+)(in) + 2 H(+)(out) = Zn(2+)(out) + 2 H(+)(in)</text>
        <dbReference type="Rhea" id="RHEA:72627"/>
        <dbReference type="ChEBI" id="CHEBI:15378"/>
        <dbReference type="ChEBI" id="CHEBI:29105"/>
    </reaction>
</comment>
<dbReference type="OrthoDB" id="435980at2759"/>
<keyword evidence="17" id="KW-0539">Nucleus</keyword>
<dbReference type="InterPro" id="IPR009061">
    <property type="entry name" value="DNA-bd_dom_put_sf"/>
</dbReference>
<dbReference type="AlphaFoldDB" id="A0A1X7UE81"/>
<evidence type="ECO:0000256" key="1">
    <source>
        <dbReference type="ARBA" id="ARBA00004123"/>
    </source>
</evidence>
<feature type="transmembrane region" description="Helical" evidence="23">
    <location>
        <begin position="302"/>
        <end position="324"/>
    </location>
</feature>
<evidence type="ECO:0000256" key="9">
    <source>
        <dbReference type="ARBA" id="ARBA00022833"/>
    </source>
</evidence>
<evidence type="ECO:0000256" key="12">
    <source>
        <dbReference type="ARBA" id="ARBA00023015"/>
    </source>
</evidence>
<dbReference type="Gene3D" id="3.90.530.10">
    <property type="entry name" value="XPA C-terminal domain"/>
    <property type="match status" value="1"/>
</dbReference>
<evidence type="ECO:0000256" key="21">
    <source>
        <dbReference type="ARBA" id="ARBA00048349"/>
    </source>
</evidence>
<dbReference type="EnsemblMetazoa" id="Aqu2.1.25778_001">
    <property type="protein sequence ID" value="Aqu2.1.25778_001"/>
    <property type="gene ID" value="Aqu2.1.25778"/>
</dbReference>
<evidence type="ECO:0000256" key="23">
    <source>
        <dbReference type="SAM" id="Phobius"/>
    </source>
</evidence>
<dbReference type="InterPro" id="IPR040177">
    <property type="entry name" value="SLC30A9"/>
</dbReference>
<keyword evidence="16" id="KW-0804">Transcription</keyword>
<comment type="subcellular location">
    <subcellularLocation>
        <location evidence="3">Endoplasmic reticulum</location>
    </subcellularLocation>
    <subcellularLocation>
        <location evidence="2">Mitochondrion membrane</location>
        <topology evidence="2">Multi-pass membrane protein</topology>
    </subcellularLocation>
    <subcellularLocation>
        <location evidence="1">Nucleus</location>
    </subcellularLocation>
</comment>
<gene>
    <name evidence="25" type="primary">100639450</name>
</gene>
<proteinExistence type="inferred from homology"/>
<dbReference type="InParanoid" id="A0A1X7UE81"/>
<dbReference type="InterPro" id="IPR037129">
    <property type="entry name" value="XPA_sf"/>
</dbReference>
<evidence type="ECO:0000256" key="15">
    <source>
        <dbReference type="ARBA" id="ARBA00023136"/>
    </source>
</evidence>
<evidence type="ECO:0000256" key="7">
    <source>
        <dbReference type="ARBA" id="ARBA00022692"/>
    </source>
</evidence>
<keyword evidence="13" id="KW-0406">Ion transport</keyword>
<dbReference type="GO" id="GO:0006829">
    <property type="term" value="P:zinc ion transport"/>
    <property type="evidence" value="ECO:0007669"/>
    <property type="project" value="UniProtKB-KW"/>
</dbReference>
<feature type="transmembrane region" description="Helical" evidence="23">
    <location>
        <begin position="353"/>
        <end position="374"/>
    </location>
</feature>
<reference evidence="26" key="1">
    <citation type="journal article" date="2010" name="Nature">
        <title>The Amphimedon queenslandica genome and the evolution of animal complexity.</title>
        <authorList>
            <person name="Srivastava M."/>
            <person name="Simakov O."/>
            <person name="Chapman J."/>
            <person name="Fahey B."/>
            <person name="Gauthier M.E."/>
            <person name="Mitros T."/>
            <person name="Richards G.S."/>
            <person name="Conaco C."/>
            <person name="Dacre M."/>
            <person name="Hellsten U."/>
            <person name="Larroux C."/>
            <person name="Putnam N.H."/>
            <person name="Stanke M."/>
            <person name="Adamska M."/>
            <person name="Darling A."/>
            <person name="Degnan S.M."/>
            <person name="Oakley T.H."/>
            <person name="Plachetzki D.C."/>
            <person name="Zhai Y."/>
            <person name="Adamski M."/>
            <person name="Calcino A."/>
            <person name="Cummins S.F."/>
            <person name="Goodstein D.M."/>
            <person name="Harris C."/>
            <person name="Jackson D.J."/>
            <person name="Leys S.P."/>
            <person name="Shu S."/>
            <person name="Woodcroft B.J."/>
            <person name="Vervoort M."/>
            <person name="Kosik K.S."/>
            <person name="Manning G."/>
            <person name="Degnan B.M."/>
            <person name="Rokhsar D.S."/>
        </authorList>
    </citation>
    <scope>NUCLEOTIDE SEQUENCE [LARGE SCALE GENOMIC DNA]</scope>
</reference>
<dbReference type="InterPro" id="IPR002524">
    <property type="entry name" value="Cation_efflux"/>
</dbReference>
<evidence type="ECO:0000256" key="20">
    <source>
        <dbReference type="ARBA" id="ARBA00034922"/>
    </source>
</evidence>
<keyword evidence="11 23" id="KW-1133">Transmembrane helix</keyword>
<reference evidence="25" key="2">
    <citation type="submission" date="2017-05" db="UniProtKB">
        <authorList>
            <consortium name="EnsemblMetazoa"/>
        </authorList>
    </citation>
    <scope>IDENTIFICATION</scope>
</reference>
<dbReference type="Proteomes" id="UP000007879">
    <property type="component" value="Unassembled WGS sequence"/>
</dbReference>
<evidence type="ECO:0000256" key="14">
    <source>
        <dbReference type="ARBA" id="ARBA00023128"/>
    </source>
</evidence>
<evidence type="ECO:0000256" key="4">
    <source>
        <dbReference type="ARBA" id="ARBA00008873"/>
    </source>
</evidence>
<evidence type="ECO:0000256" key="8">
    <source>
        <dbReference type="ARBA" id="ARBA00022824"/>
    </source>
</evidence>
<comment type="similarity">
    <text evidence="4">Belongs to the cation diffusion facilitator (CDF) transporter (TC 2.A.4) family. SLC30A subfamily.</text>
</comment>
<evidence type="ECO:0000256" key="5">
    <source>
        <dbReference type="ARBA" id="ARBA00022448"/>
    </source>
</evidence>
<dbReference type="STRING" id="400682.A0A1X7UE81"/>
<dbReference type="GO" id="GO:0015297">
    <property type="term" value="F:antiporter activity"/>
    <property type="evidence" value="ECO:0007669"/>
    <property type="project" value="UniProtKB-KW"/>
</dbReference>
<feature type="transmembrane region" description="Helical" evidence="23">
    <location>
        <begin position="199"/>
        <end position="220"/>
    </location>
</feature>
<dbReference type="GO" id="GO:0005634">
    <property type="term" value="C:nucleus"/>
    <property type="evidence" value="ECO:0007669"/>
    <property type="project" value="UniProtKB-SubCell"/>
</dbReference>
<evidence type="ECO:0000256" key="10">
    <source>
        <dbReference type="ARBA" id="ARBA00022906"/>
    </source>
</evidence>
<evidence type="ECO:0000256" key="17">
    <source>
        <dbReference type="ARBA" id="ARBA00023242"/>
    </source>
</evidence>
<dbReference type="InterPro" id="IPR058533">
    <property type="entry name" value="Cation_efflux_TM"/>
</dbReference>
<keyword evidence="6" id="KW-0050">Antiport</keyword>
<evidence type="ECO:0000256" key="18">
    <source>
        <dbReference type="ARBA" id="ARBA00033405"/>
    </source>
</evidence>
<name>A0A1X7UE81_AMPQE</name>
<evidence type="ECO:0000259" key="24">
    <source>
        <dbReference type="Pfam" id="PF01545"/>
    </source>
</evidence>
<dbReference type="GO" id="GO:0008324">
    <property type="term" value="F:monoatomic cation transmembrane transporter activity"/>
    <property type="evidence" value="ECO:0007669"/>
    <property type="project" value="InterPro"/>
</dbReference>
<evidence type="ECO:0000256" key="6">
    <source>
        <dbReference type="ARBA" id="ARBA00022449"/>
    </source>
</evidence>
<dbReference type="eggNOG" id="KOG2802">
    <property type="taxonomic scope" value="Eukaryota"/>
</dbReference>
<evidence type="ECO:0000256" key="11">
    <source>
        <dbReference type="ARBA" id="ARBA00022989"/>
    </source>
</evidence>
<evidence type="ECO:0000256" key="22">
    <source>
        <dbReference type="SAM" id="MobiDB-lite"/>
    </source>
</evidence>
<dbReference type="GO" id="GO:0006882">
    <property type="term" value="P:intracellular zinc ion homeostasis"/>
    <property type="evidence" value="ECO:0007669"/>
    <property type="project" value="TreeGrafter"/>
</dbReference>
<dbReference type="SUPFAM" id="SSF46955">
    <property type="entry name" value="Putative DNA-binding domain"/>
    <property type="match status" value="1"/>
</dbReference>
<evidence type="ECO:0000256" key="13">
    <source>
        <dbReference type="ARBA" id="ARBA00023065"/>
    </source>
</evidence>